<evidence type="ECO:0000259" key="1">
    <source>
        <dbReference type="Pfam" id="PF13503"/>
    </source>
</evidence>
<dbReference type="EMBL" id="CP012959">
    <property type="protein sequence ID" value="AMQ95156.1"/>
    <property type="molecule type" value="Genomic_DNA"/>
</dbReference>
<dbReference type="InterPro" id="IPR025391">
    <property type="entry name" value="DUF4123"/>
</dbReference>
<dbReference type="AlphaFoldDB" id="A0AAC8Y2B8"/>
<protein>
    <recommendedName>
        <fullName evidence="1">DUF4123 domain-containing protein</fullName>
    </recommendedName>
</protein>
<evidence type="ECO:0000313" key="2">
    <source>
        <dbReference type="EMBL" id="AMQ95156.1"/>
    </source>
</evidence>
<name>A0AAC8Y2B8_AGGAC</name>
<gene>
    <name evidence="2" type="ORF">ACT75_07460</name>
</gene>
<sequence>MPEKLSTLPFFEQLTSRHNPKEGLYYRNPAFIPGEQDARYYAIIDGVKSFVLPQLSEHEGKTDSLYKGELKEKMDTHAPFLAQLTVTDNETSPFVQLLFSQAEQPWFGAWDINPAIFIRTTQKFDTLAYHLRKFIHLYNEQTGKWYFFRFYDPLILVAYLRYIAHSPDKLVSFFGIRDGQAMIASLAARIGNQFYTFCLDALPENTQPGTVSFDEEFEAFLMDYDKHQLLEKLQKEIIPQEFGNNKISPPEIEKYFEKTLQAGFKIEGSIINIVKSLCYLSGNLNVLKAHSLSLKNEYGHNLTEVELAELLYEQLKNTHNA</sequence>
<proteinExistence type="predicted"/>
<dbReference type="KEGG" id="aact:ACT75_07460"/>
<accession>A0AAC8Y2B8</accession>
<organism evidence="2 3">
    <name type="scientific">Aggregatibacter actinomycetemcomitans</name>
    <name type="common">Actinobacillus actinomycetemcomitans</name>
    <name type="synonym">Haemophilus actinomycetemcomitans</name>
    <dbReference type="NCBI Taxonomy" id="714"/>
    <lineage>
        <taxon>Bacteria</taxon>
        <taxon>Pseudomonadati</taxon>
        <taxon>Pseudomonadota</taxon>
        <taxon>Gammaproteobacteria</taxon>
        <taxon>Pasteurellales</taxon>
        <taxon>Pasteurellaceae</taxon>
        <taxon>Aggregatibacter</taxon>
    </lineage>
</organism>
<evidence type="ECO:0000313" key="3">
    <source>
        <dbReference type="Proteomes" id="UP000072236"/>
    </source>
</evidence>
<feature type="domain" description="DUF4123" evidence="1">
    <location>
        <begin position="40"/>
        <end position="161"/>
    </location>
</feature>
<dbReference type="Proteomes" id="UP000072236">
    <property type="component" value="Chromosome"/>
</dbReference>
<reference evidence="2 3" key="1">
    <citation type="submission" date="2015-10" db="EMBL/GenBank/DDBJ databases">
        <title>Tn-seq of a polymicrobial infection.</title>
        <authorList>
            <person name="Stacy A."/>
            <person name="Rumbaugh K.P."/>
            <person name="Whiteley M."/>
        </authorList>
    </citation>
    <scope>NUCLEOTIDE SEQUENCE [LARGE SCALE GENOMIC DNA]</scope>
    <source>
        <strain evidence="2 3">624</strain>
    </source>
</reference>
<dbReference type="Pfam" id="PF13503">
    <property type="entry name" value="DUF4123"/>
    <property type="match status" value="1"/>
</dbReference>